<gene>
    <name evidence="3" type="ORF">DW264_00410</name>
    <name evidence="2" type="ORF">ERS852572_01255</name>
</gene>
<dbReference type="Proteomes" id="UP000284051">
    <property type="component" value="Unassembled WGS sequence"/>
</dbReference>
<dbReference type="EMBL" id="QRID01000001">
    <property type="protein sequence ID" value="RHG30750.1"/>
    <property type="molecule type" value="Genomic_DNA"/>
</dbReference>
<evidence type="ECO:0000313" key="4">
    <source>
        <dbReference type="Proteomes" id="UP000095350"/>
    </source>
</evidence>
<reference evidence="2 4" key="1">
    <citation type="submission" date="2015-09" db="EMBL/GenBank/DDBJ databases">
        <authorList>
            <consortium name="Pathogen Informatics"/>
        </authorList>
    </citation>
    <scope>NUCLEOTIDE SEQUENCE [LARGE SCALE GENOMIC DNA]</scope>
    <source>
        <strain evidence="2 4">2789STDY5834960</strain>
    </source>
</reference>
<protein>
    <submittedName>
        <fullName evidence="2 3">Helix-turn-helix domain</fullName>
    </submittedName>
</protein>
<dbReference type="PaxDb" id="166486-ERS852572_01255"/>
<evidence type="ECO:0000313" key="5">
    <source>
        <dbReference type="Proteomes" id="UP000284051"/>
    </source>
</evidence>
<dbReference type="EMBL" id="CYXZ01000008">
    <property type="protein sequence ID" value="CUM95620.1"/>
    <property type="molecule type" value="Genomic_DNA"/>
</dbReference>
<dbReference type="GeneID" id="61431877"/>
<dbReference type="OrthoDB" id="515428at2"/>
<feature type="domain" description="Helix-turn-helix" evidence="1">
    <location>
        <begin position="8"/>
        <end position="56"/>
    </location>
</feature>
<dbReference type="InterPro" id="IPR041657">
    <property type="entry name" value="HTH_17"/>
</dbReference>
<organism evidence="2 4">
    <name type="scientific">Roseburia intestinalis</name>
    <dbReference type="NCBI Taxonomy" id="166486"/>
    <lineage>
        <taxon>Bacteria</taxon>
        <taxon>Bacillati</taxon>
        <taxon>Bacillota</taxon>
        <taxon>Clostridia</taxon>
        <taxon>Lachnospirales</taxon>
        <taxon>Lachnospiraceae</taxon>
        <taxon>Roseburia</taxon>
    </lineage>
</organism>
<name>A0A173SZF8_9FIRM</name>
<evidence type="ECO:0000259" key="1">
    <source>
        <dbReference type="Pfam" id="PF12728"/>
    </source>
</evidence>
<reference evidence="3 5" key="2">
    <citation type="submission" date="2018-08" db="EMBL/GenBank/DDBJ databases">
        <title>A genome reference for cultivated species of the human gut microbiota.</title>
        <authorList>
            <person name="Zou Y."/>
            <person name="Xue W."/>
            <person name="Luo G."/>
        </authorList>
    </citation>
    <scope>NUCLEOTIDE SEQUENCE [LARGE SCALE GENOMIC DNA]</scope>
    <source>
        <strain evidence="3 5">AM22-21LB</strain>
    </source>
</reference>
<dbReference type="RefSeq" id="WP_006855222.1">
    <property type="nucleotide sequence ID" value="NZ_CABIYH010000008.1"/>
</dbReference>
<sequence>MFKNEPDLLTRKQCQDLLHISKSKMLDLIHKDLIPAHIIAGSFRIEKADLIDFVQNSRYWK</sequence>
<accession>A0A173SZF8</accession>
<evidence type="ECO:0000313" key="3">
    <source>
        <dbReference type="EMBL" id="RHG30750.1"/>
    </source>
</evidence>
<dbReference type="Pfam" id="PF12728">
    <property type="entry name" value="HTH_17"/>
    <property type="match status" value="1"/>
</dbReference>
<proteinExistence type="predicted"/>
<evidence type="ECO:0000313" key="2">
    <source>
        <dbReference type="EMBL" id="CUM95620.1"/>
    </source>
</evidence>
<dbReference type="Proteomes" id="UP000095350">
    <property type="component" value="Unassembled WGS sequence"/>
</dbReference>
<dbReference type="AlphaFoldDB" id="A0A173SZF8"/>